<sequence length="77" mass="8848">MTSQQAAHATARFTALPQTRFILWKDMKEVQPTHFHLVSLEPRGGQPNYCELRSFMLTSQQSETDHVGQFKRFGPQA</sequence>
<name>A0AAE1DV55_9GAST</name>
<accession>A0AAE1DV55</accession>
<evidence type="ECO:0000313" key="2">
    <source>
        <dbReference type="Proteomes" id="UP001283361"/>
    </source>
</evidence>
<proteinExistence type="predicted"/>
<dbReference type="AlphaFoldDB" id="A0AAE1DV55"/>
<protein>
    <submittedName>
        <fullName evidence="1">Uncharacterized protein</fullName>
    </submittedName>
</protein>
<reference evidence="1" key="1">
    <citation type="journal article" date="2023" name="G3 (Bethesda)">
        <title>A reference genome for the long-term kleptoplast-retaining sea slug Elysia crispata morphotype clarki.</title>
        <authorList>
            <person name="Eastman K.E."/>
            <person name="Pendleton A.L."/>
            <person name="Shaikh M.A."/>
            <person name="Suttiyut T."/>
            <person name="Ogas R."/>
            <person name="Tomko P."/>
            <person name="Gavelis G."/>
            <person name="Widhalm J.R."/>
            <person name="Wisecaver J.H."/>
        </authorList>
    </citation>
    <scope>NUCLEOTIDE SEQUENCE</scope>
    <source>
        <strain evidence="1">ECLA1</strain>
    </source>
</reference>
<dbReference type="EMBL" id="JAWDGP010002489">
    <property type="protein sequence ID" value="KAK3782698.1"/>
    <property type="molecule type" value="Genomic_DNA"/>
</dbReference>
<gene>
    <name evidence="1" type="ORF">RRG08_037701</name>
</gene>
<evidence type="ECO:0000313" key="1">
    <source>
        <dbReference type="EMBL" id="KAK3782698.1"/>
    </source>
</evidence>
<keyword evidence="2" id="KW-1185">Reference proteome</keyword>
<comment type="caution">
    <text evidence="1">The sequence shown here is derived from an EMBL/GenBank/DDBJ whole genome shotgun (WGS) entry which is preliminary data.</text>
</comment>
<organism evidence="1 2">
    <name type="scientific">Elysia crispata</name>
    <name type="common">lettuce slug</name>
    <dbReference type="NCBI Taxonomy" id="231223"/>
    <lineage>
        <taxon>Eukaryota</taxon>
        <taxon>Metazoa</taxon>
        <taxon>Spiralia</taxon>
        <taxon>Lophotrochozoa</taxon>
        <taxon>Mollusca</taxon>
        <taxon>Gastropoda</taxon>
        <taxon>Heterobranchia</taxon>
        <taxon>Euthyneura</taxon>
        <taxon>Panpulmonata</taxon>
        <taxon>Sacoglossa</taxon>
        <taxon>Placobranchoidea</taxon>
        <taxon>Plakobranchidae</taxon>
        <taxon>Elysia</taxon>
    </lineage>
</organism>
<dbReference type="Proteomes" id="UP001283361">
    <property type="component" value="Unassembled WGS sequence"/>
</dbReference>